<evidence type="ECO:0000259" key="4">
    <source>
        <dbReference type="PROSITE" id="PS50977"/>
    </source>
</evidence>
<reference evidence="5" key="1">
    <citation type="submission" date="2020-12" db="EMBL/GenBank/DDBJ databases">
        <title>Leucobacter sp. CAS2, isolated from Chromium sludge.</title>
        <authorList>
            <person name="Xu Z."/>
        </authorList>
    </citation>
    <scope>NUCLEOTIDE SEQUENCE</scope>
    <source>
        <strain evidence="5">CSA2</strain>
    </source>
</reference>
<gene>
    <name evidence="5" type="ORF">JD292_01970</name>
</gene>
<evidence type="ECO:0000313" key="6">
    <source>
        <dbReference type="Proteomes" id="UP000618733"/>
    </source>
</evidence>
<name>A0A934QAL2_9MICO</name>
<sequence length="214" mass="22927">MEPGRSSAQEERSEPARTRKPAAERRAEIVSVASEIALEDGLERITLRAVADRLGVRQGLIGHYFPAVGELVAEAFTAAVTGERDRLVGASGTPTERIAALVRRVERQESEGLARLWLNARHLARRDDRLADVIEAQEALDRARLEALVSEGIAAGEFPIADAGAACVRIFMAVDGFGAYANNPAAFDEPAYAHFVSDVAAWALGIGPAALRAE</sequence>
<feature type="compositionally biased region" description="Basic and acidic residues" evidence="3">
    <location>
        <begin position="8"/>
        <end position="24"/>
    </location>
</feature>
<feature type="region of interest" description="Disordered" evidence="3">
    <location>
        <begin position="1"/>
        <end position="24"/>
    </location>
</feature>
<evidence type="ECO:0000313" key="5">
    <source>
        <dbReference type="EMBL" id="MBK0420848.1"/>
    </source>
</evidence>
<organism evidence="5 6">
    <name type="scientific">Leucobacter edaphi</name>
    <dbReference type="NCBI Taxonomy" id="2796472"/>
    <lineage>
        <taxon>Bacteria</taxon>
        <taxon>Bacillati</taxon>
        <taxon>Actinomycetota</taxon>
        <taxon>Actinomycetes</taxon>
        <taxon>Micrococcales</taxon>
        <taxon>Microbacteriaceae</taxon>
        <taxon>Leucobacter</taxon>
    </lineage>
</organism>
<dbReference type="EMBL" id="JAEHOI010000002">
    <property type="protein sequence ID" value="MBK0420848.1"/>
    <property type="molecule type" value="Genomic_DNA"/>
</dbReference>
<proteinExistence type="predicted"/>
<dbReference type="GO" id="GO:0003700">
    <property type="term" value="F:DNA-binding transcription factor activity"/>
    <property type="evidence" value="ECO:0007669"/>
    <property type="project" value="TreeGrafter"/>
</dbReference>
<dbReference type="AlphaFoldDB" id="A0A934QAL2"/>
<dbReference type="InterPro" id="IPR001647">
    <property type="entry name" value="HTH_TetR"/>
</dbReference>
<accession>A0A934QAL2</accession>
<dbReference type="SUPFAM" id="SSF48498">
    <property type="entry name" value="Tetracyclin repressor-like, C-terminal domain"/>
    <property type="match status" value="1"/>
</dbReference>
<comment type="caution">
    <text evidence="5">The sequence shown here is derived from an EMBL/GenBank/DDBJ whole genome shotgun (WGS) entry which is preliminary data.</text>
</comment>
<dbReference type="Gene3D" id="1.10.357.10">
    <property type="entry name" value="Tetracycline Repressor, domain 2"/>
    <property type="match status" value="1"/>
</dbReference>
<dbReference type="InterPro" id="IPR050109">
    <property type="entry name" value="HTH-type_TetR-like_transc_reg"/>
</dbReference>
<feature type="domain" description="HTH tetR-type" evidence="4">
    <location>
        <begin position="23"/>
        <end position="83"/>
    </location>
</feature>
<evidence type="ECO:0000256" key="1">
    <source>
        <dbReference type="ARBA" id="ARBA00023125"/>
    </source>
</evidence>
<dbReference type="Pfam" id="PF00440">
    <property type="entry name" value="TetR_N"/>
    <property type="match status" value="1"/>
</dbReference>
<keyword evidence="6" id="KW-1185">Reference proteome</keyword>
<dbReference type="PANTHER" id="PTHR30055:SF200">
    <property type="entry name" value="HTH-TYPE TRANSCRIPTIONAL REPRESSOR BDCR"/>
    <property type="match status" value="1"/>
</dbReference>
<keyword evidence="1 2" id="KW-0238">DNA-binding</keyword>
<feature type="DNA-binding region" description="H-T-H motif" evidence="2">
    <location>
        <begin position="46"/>
        <end position="65"/>
    </location>
</feature>
<dbReference type="GO" id="GO:0000976">
    <property type="term" value="F:transcription cis-regulatory region binding"/>
    <property type="evidence" value="ECO:0007669"/>
    <property type="project" value="TreeGrafter"/>
</dbReference>
<evidence type="ECO:0000256" key="2">
    <source>
        <dbReference type="PROSITE-ProRule" id="PRU00335"/>
    </source>
</evidence>
<dbReference type="InterPro" id="IPR036271">
    <property type="entry name" value="Tet_transcr_reg_TetR-rel_C_sf"/>
</dbReference>
<dbReference type="SUPFAM" id="SSF46689">
    <property type="entry name" value="Homeodomain-like"/>
    <property type="match status" value="1"/>
</dbReference>
<protein>
    <submittedName>
        <fullName evidence="5">TetR family transcriptional regulator</fullName>
    </submittedName>
</protein>
<evidence type="ECO:0000256" key="3">
    <source>
        <dbReference type="SAM" id="MobiDB-lite"/>
    </source>
</evidence>
<dbReference type="Proteomes" id="UP000618733">
    <property type="component" value="Unassembled WGS sequence"/>
</dbReference>
<dbReference type="PROSITE" id="PS50977">
    <property type="entry name" value="HTH_TETR_2"/>
    <property type="match status" value="1"/>
</dbReference>
<dbReference type="InterPro" id="IPR009057">
    <property type="entry name" value="Homeodomain-like_sf"/>
</dbReference>
<dbReference type="PANTHER" id="PTHR30055">
    <property type="entry name" value="HTH-TYPE TRANSCRIPTIONAL REGULATOR RUTR"/>
    <property type="match status" value="1"/>
</dbReference>